<organism evidence="3 4">
    <name type="scientific">Cerrena zonata</name>
    <dbReference type="NCBI Taxonomy" id="2478898"/>
    <lineage>
        <taxon>Eukaryota</taxon>
        <taxon>Fungi</taxon>
        <taxon>Dikarya</taxon>
        <taxon>Basidiomycota</taxon>
        <taxon>Agaricomycotina</taxon>
        <taxon>Agaricomycetes</taxon>
        <taxon>Polyporales</taxon>
        <taxon>Cerrenaceae</taxon>
        <taxon>Cerrena</taxon>
    </lineage>
</organism>
<dbReference type="AlphaFoldDB" id="A0AAW0FX53"/>
<dbReference type="InterPro" id="IPR001683">
    <property type="entry name" value="PX_dom"/>
</dbReference>
<name>A0AAW0FX53_9APHY</name>
<dbReference type="PANTHER" id="PTHR22775">
    <property type="entry name" value="SORTING NEXIN"/>
    <property type="match status" value="1"/>
</dbReference>
<gene>
    <name evidence="3" type="ORF">QCA50_012868</name>
</gene>
<sequence>MFLLDSKGESLSPLPDDSDPDNVSPTVVKAVEDAFSEIMKTSPDKKFNKTQAKNNFRKNQLFNSPDIEQDSANAMPLTIDLKKDLFGDPSTLFEEDNANILGRHSRLFDDESEDLETDTDSSNTDVEVLAQNSDDFDLQASDLQVHLAAPGNLRLSEEISKLNGEIDKLIEQQHVLEPLLKKAELTNNVGELKILRKSKTSLDREIASKELQKQQYIVQENDNSLYAKSRVHVQSYISGNERGKEFILYIIEVQRFSSEDPDVVTAGWIVARRFSQFFKLHEYLKAKYPEVANLKFPKRTVLVLKFQQKQLVEWRKSSLEEYLQSLINIPRVCSNRAFRSFLSSENFNLRKNQPFDDRATIQNNTPSNLKTNVEMVANKLYNGIQNRFVQSGSLKIRMDPEINDEVIHNVKEMQSELKQFDEVGLSNEGSNQVFVKPICDILISIFRLNSSKSWLRGRALLVILQQIFGTTIEKKVYEQVEGKIKNEEQVLDILNMLKQMVFPNGKFKDPPILRTIIEKETTRREAKGLLTEFMVETCSKVFGLSNTNFASTKLFSLFQNDFLNEHLILEIFDALLKEVFPDLNDPN</sequence>
<feature type="compositionally biased region" description="Low complexity" evidence="1">
    <location>
        <begin position="10"/>
        <end position="25"/>
    </location>
</feature>
<accession>A0AAW0FX53</accession>
<comment type="caution">
    <text evidence="3">The sequence shown here is derived from an EMBL/GenBank/DDBJ whole genome shotgun (WGS) entry which is preliminary data.</text>
</comment>
<dbReference type="SMART" id="SM00312">
    <property type="entry name" value="PX"/>
    <property type="match status" value="1"/>
</dbReference>
<evidence type="ECO:0000313" key="4">
    <source>
        <dbReference type="Proteomes" id="UP001385951"/>
    </source>
</evidence>
<dbReference type="Pfam" id="PF08628">
    <property type="entry name" value="Nexin_C"/>
    <property type="match status" value="1"/>
</dbReference>
<evidence type="ECO:0000256" key="1">
    <source>
        <dbReference type="SAM" id="MobiDB-lite"/>
    </source>
</evidence>
<dbReference type="PANTHER" id="PTHR22775:SF3">
    <property type="entry name" value="SORTING NEXIN-13"/>
    <property type="match status" value="1"/>
</dbReference>
<evidence type="ECO:0000313" key="3">
    <source>
        <dbReference type="EMBL" id="KAK7683897.1"/>
    </source>
</evidence>
<dbReference type="InterPro" id="IPR036871">
    <property type="entry name" value="PX_dom_sf"/>
</dbReference>
<dbReference type="GO" id="GO:0035091">
    <property type="term" value="F:phosphatidylinositol binding"/>
    <property type="evidence" value="ECO:0007669"/>
    <property type="project" value="InterPro"/>
</dbReference>
<feature type="region of interest" description="Disordered" evidence="1">
    <location>
        <begin position="1"/>
        <end position="25"/>
    </location>
</feature>
<protein>
    <recommendedName>
        <fullName evidence="2">PX domain-containing protein</fullName>
    </recommendedName>
</protein>
<dbReference type="PROSITE" id="PS50195">
    <property type="entry name" value="PX"/>
    <property type="match status" value="1"/>
</dbReference>
<dbReference type="Proteomes" id="UP001385951">
    <property type="component" value="Unassembled WGS sequence"/>
</dbReference>
<keyword evidence="4" id="KW-1185">Reference proteome</keyword>
<evidence type="ECO:0000259" key="2">
    <source>
        <dbReference type="PROSITE" id="PS50195"/>
    </source>
</evidence>
<feature type="domain" description="PX" evidence="2">
    <location>
        <begin position="227"/>
        <end position="349"/>
    </location>
</feature>
<dbReference type="Pfam" id="PF00787">
    <property type="entry name" value="PX"/>
    <property type="match status" value="1"/>
</dbReference>
<reference evidence="3 4" key="1">
    <citation type="submission" date="2022-09" db="EMBL/GenBank/DDBJ databases">
        <authorList>
            <person name="Palmer J.M."/>
        </authorList>
    </citation>
    <scope>NUCLEOTIDE SEQUENCE [LARGE SCALE GENOMIC DNA]</scope>
    <source>
        <strain evidence="3 4">DSM 7382</strain>
    </source>
</reference>
<dbReference type="InterPro" id="IPR013937">
    <property type="entry name" value="Sorting_nexin_C"/>
</dbReference>
<dbReference type="Gene3D" id="3.30.1520.10">
    <property type="entry name" value="Phox-like domain"/>
    <property type="match status" value="1"/>
</dbReference>
<dbReference type="CDD" id="cd06876">
    <property type="entry name" value="PX_MDM1p"/>
    <property type="match status" value="1"/>
</dbReference>
<proteinExistence type="predicted"/>
<dbReference type="EMBL" id="JASBNA010000028">
    <property type="protein sequence ID" value="KAK7683897.1"/>
    <property type="molecule type" value="Genomic_DNA"/>
</dbReference>
<dbReference type="SUPFAM" id="SSF64268">
    <property type="entry name" value="PX domain"/>
    <property type="match status" value="1"/>
</dbReference>